<dbReference type="Proteomes" id="UP000663508">
    <property type="component" value="Chromosome"/>
</dbReference>
<dbReference type="InterPro" id="IPR058625">
    <property type="entry name" value="MdtA-like_BSH"/>
</dbReference>
<accession>A0A8H8WYN3</accession>
<dbReference type="PANTHER" id="PTHR30097">
    <property type="entry name" value="CATION EFFLUX SYSTEM PROTEIN CUSB"/>
    <property type="match status" value="1"/>
</dbReference>
<reference evidence="7" key="1">
    <citation type="submission" date="2020-11" db="EMBL/GenBank/DDBJ databases">
        <title>Complete genome sequence of a novel pathogenic Methylobacterium strain isolated from rice in Vietnam.</title>
        <authorList>
            <person name="Lai K."/>
            <person name="Okazaki S."/>
            <person name="Higashi K."/>
            <person name="Mori H."/>
            <person name="Toyoda A."/>
            <person name="Kurokawa K."/>
        </authorList>
    </citation>
    <scope>NUCLEOTIDE SEQUENCE</scope>
    <source>
        <strain evidence="7">VL1</strain>
    </source>
</reference>
<feature type="domain" description="CusB-like beta-barrel" evidence="5">
    <location>
        <begin position="318"/>
        <end position="389"/>
    </location>
</feature>
<dbReference type="GO" id="GO:0015679">
    <property type="term" value="P:plasma membrane copper ion transport"/>
    <property type="evidence" value="ECO:0007669"/>
    <property type="project" value="TreeGrafter"/>
</dbReference>
<feature type="region of interest" description="Disordered" evidence="3">
    <location>
        <begin position="1"/>
        <end position="43"/>
    </location>
</feature>
<evidence type="ECO:0000259" key="5">
    <source>
        <dbReference type="Pfam" id="PF25954"/>
    </source>
</evidence>
<dbReference type="InterPro" id="IPR051909">
    <property type="entry name" value="MFP_Cation_Efflux"/>
</dbReference>
<dbReference type="Gene3D" id="2.40.50.100">
    <property type="match status" value="1"/>
</dbReference>
<evidence type="ECO:0000259" key="4">
    <source>
        <dbReference type="Pfam" id="PF25917"/>
    </source>
</evidence>
<dbReference type="KEGG" id="mind:mvi_54870"/>
<feature type="compositionally biased region" description="Basic and acidic residues" evidence="3">
    <location>
        <begin position="100"/>
        <end position="110"/>
    </location>
</feature>
<dbReference type="Gene3D" id="2.40.420.20">
    <property type="match status" value="1"/>
</dbReference>
<dbReference type="Pfam" id="PF25917">
    <property type="entry name" value="BSH_RND"/>
    <property type="match status" value="1"/>
</dbReference>
<dbReference type="GO" id="GO:0022857">
    <property type="term" value="F:transmembrane transporter activity"/>
    <property type="evidence" value="ECO:0007669"/>
    <property type="project" value="InterPro"/>
</dbReference>
<evidence type="ECO:0000256" key="1">
    <source>
        <dbReference type="ARBA" id="ARBA00009477"/>
    </source>
</evidence>
<dbReference type="GO" id="GO:0060003">
    <property type="term" value="P:copper ion export"/>
    <property type="evidence" value="ECO:0007669"/>
    <property type="project" value="TreeGrafter"/>
</dbReference>
<dbReference type="InterPro" id="IPR058792">
    <property type="entry name" value="Beta-barrel_RND_2"/>
</dbReference>
<dbReference type="InterPro" id="IPR058649">
    <property type="entry name" value="CzcB_C"/>
</dbReference>
<name>A0A8H8WYN3_9HYPH</name>
<dbReference type="SUPFAM" id="SSF111369">
    <property type="entry name" value="HlyD-like secretion proteins"/>
    <property type="match status" value="1"/>
</dbReference>
<feature type="compositionally biased region" description="Basic and acidic residues" evidence="3">
    <location>
        <begin position="7"/>
        <end position="19"/>
    </location>
</feature>
<evidence type="ECO:0000259" key="6">
    <source>
        <dbReference type="Pfam" id="PF25975"/>
    </source>
</evidence>
<dbReference type="GO" id="GO:0016020">
    <property type="term" value="C:membrane"/>
    <property type="evidence" value="ECO:0007669"/>
    <property type="project" value="InterPro"/>
</dbReference>
<dbReference type="Pfam" id="PF25954">
    <property type="entry name" value="Beta-barrel_RND_2"/>
    <property type="match status" value="1"/>
</dbReference>
<dbReference type="GO" id="GO:0030313">
    <property type="term" value="C:cell envelope"/>
    <property type="evidence" value="ECO:0007669"/>
    <property type="project" value="TreeGrafter"/>
</dbReference>
<dbReference type="PANTHER" id="PTHR30097:SF4">
    <property type="entry name" value="SLR6042 PROTEIN"/>
    <property type="match status" value="1"/>
</dbReference>
<dbReference type="FunFam" id="2.40.30.170:FF:000010">
    <property type="entry name" value="Efflux RND transporter periplasmic adaptor subunit"/>
    <property type="match status" value="1"/>
</dbReference>
<dbReference type="EMBL" id="AP024145">
    <property type="protein sequence ID" value="BCM87026.1"/>
    <property type="molecule type" value="Genomic_DNA"/>
</dbReference>
<comment type="similarity">
    <text evidence="1">Belongs to the membrane fusion protein (MFP) (TC 8.A.1) family.</text>
</comment>
<gene>
    <name evidence="7" type="ORF">mvi_54870</name>
</gene>
<organism evidence="7 8">
    <name type="scientific">Methylobacterium indicum</name>
    <dbReference type="NCBI Taxonomy" id="1775910"/>
    <lineage>
        <taxon>Bacteria</taxon>
        <taxon>Pseudomonadati</taxon>
        <taxon>Pseudomonadota</taxon>
        <taxon>Alphaproteobacteria</taxon>
        <taxon>Hyphomicrobiales</taxon>
        <taxon>Methylobacteriaceae</taxon>
        <taxon>Methylobacterium</taxon>
    </lineage>
</organism>
<dbReference type="Pfam" id="PF25975">
    <property type="entry name" value="CzcB_C"/>
    <property type="match status" value="1"/>
</dbReference>
<feature type="region of interest" description="Disordered" evidence="3">
    <location>
        <begin position="91"/>
        <end position="113"/>
    </location>
</feature>
<dbReference type="InterPro" id="IPR006143">
    <property type="entry name" value="RND_pump_MFP"/>
</dbReference>
<evidence type="ECO:0000313" key="7">
    <source>
        <dbReference type="EMBL" id="BCM87026.1"/>
    </source>
</evidence>
<feature type="domain" description="CzcB-like C-terminal circularly permuted SH3-like" evidence="6">
    <location>
        <begin position="398"/>
        <end position="457"/>
    </location>
</feature>
<evidence type="ECO:0000256" key="3">
    <source>
        <dbReference type="SAM" id="MobiDB-lite"/>
    </source>
</evidence>
<sequence>MGVTMERAVHLARDEDQAPRGRGAASGEPARQRPSGRGPGGGPSRGVVALLAVAGLLGLGWWQRDAARDVLAPVVPARLAPLLAPLLDKPGAPASSAGEDAAKDPQKDAPADPNLVTLDAAGQKRLGLAFGPVETRRIVLPVRTPGTVAFDERRVTHLKPRAAGRVLSLAVQPGDAVRAGQTLATLDAAGLLEARNGLAEAQASLAEAQATEAVAALNLTRGQDLMKVSGVAQAEVDRRRVDLAKAQAATASARARVGLYTAQVARLAPEPGASPETSAIVSPIDGVVTSAALSLGQVVDTGSDAFTVADSRRILVLANLYGRDIDAVKAGDPATVTAPVPDRPVFEGRVRSVNAAIDPASNTAPARIEIANPDGRLRANMFVSVEIAADLDRSGTTMPAAALQQTEDGPVAFVRTGEDRFEKRALTLGVQRADWVEVTAGLSPGETVATAGSFGLKAILLRALLGSTD</sequence>
<keyword evidence="2" id="KW-0813">Transport</keyword>
<evidence type="ECO:0000256" key="2">
    <source>
        <dbReference type="ARBA" id="ARBA00022448"/>
    </source>
</evidence>
<dbReference type="NCBIfam" id="TIGR01730">
    <property type="entry name" value="RND_mfp"/>
    <property type="match status" value="1"/>
</dbReference>
<feature type="domain" description="Multidrug resistance protein MdtA-like barrel-sandwich hybrid" evidence="4">
    <location>
        <begin position="156"/>
        <end position="309"/>
    </location>
</feature>
<proteinExistence type="inferred from homology"/>
<dbReference type="Gene3D" id="2.40.30.170">
    <property type="match status" value="1"/>
</dbReference>
<dbReference type="RefSeq" id="WP_244748741.1">
    <property type="nucleotide sequence ID" value="NZ_AP024145.1"/>
</dbReference>
<protein>
    <submittedName>
        <fullName evidence="7">Secretion protein HlyD</fullName>
    </submittedName>
</protein>
<evidence type="ECO:0000313" key="8">
    <source>
        <dbReference type="Proteomes" id="UP000663508"/>
    </source>
</evidence>
<dbReference type="AlphaFoldDB" id="A0A8H8WYN3"/>